<evidence type="ECO:0000313" key="1">
    <source>
        <dbReference type="EMBL" id="GFP54395.1"/>
    </source>
</evidence>
<name>A0A6V8QPV7_TRIAP</name>
<dbReference type="AlphaFoldDB" id="A0A6V8QPV7"/>
<evidence type="ECO:0000313" key="2">
    <source>
        <dbReference type="Proteomes" id="UP000517252"/>
    </source>
</evidence>
<dbReference type="Proteomes" id="UP000517252">
    <property type="component" value="Unassembled WGS sequence"/>
</dbReference>
<sequence length="124" mass="13159">MVSNANIGDGLEPLCRIITPIGMLGYGFDEFEIKDALESSIRSGIPAAIILDSGSTDSGPAKLALGTMTCPRASYERDLRKLVATIIKYRFPVLIGSAGGDGSNAHVKELVDIVNEILASSEYK</sequence>
<reference evidence="1 2" key="1">
    <citation type="submission" date="2020-07" db="EMBL/GenBank/DDBJ databases">
        <title>Trichoderma asperellum IC-1 whole genome shotgun sequence.</title>
        <authorList>
            <person name="Kanamasa S."/>
            <person name="Takahashi H."/>
        </authorList>
    </citation>
    <scope>NUCLEOTIDE SEQUENCE [LARGE SCALE GENOMIC DNA]</scope>
    <source>
        <strain evidence="1 2">IC-1</strain>
    </source>
</reference>
<accession>A0A6V8QPV7</accession>
<comment type="caution">
    <text evidence="1">The sequence shown here is derived from an EMBL/GenBank/DDBJ whole genome shotgun (WGS) entry which is preliminary data.</text>
</comment>
<dbReference type="EMBL" id="BLZH01000004">
    <property type="protein sequence ID" value="GFP54395.1"/>
    <property type="molecule type" value="Genomic_DNA"/>
</dbReference>
<dbReference type="OrthoDB" id="5863171at2759"/>
<gene>
    <name evidence="1" type="ORF">TASIC1_0004001800</name>
</gene>
<protein>
    <submittedName>
        <fullName evidence="1">Uncharacterized protein</fullName>
    </submittedName>
</protein>
<proteinExistence type="predicted"/>
<organism evidence="1 2">
    <name type="scientific">Trichoderma asperellum</name>
    <name type="common">Filamentous fungus</name>
    <dbReference type="NCBI Taxonomy" id="101201"/>
    <lineage>
        <taxon>Eukaryota</taxon>
        <taxon>Fungi</taxon>
        <taxon>Dikarya</taxon>
        <taxon>Ascomycota</taxon>
        <taxon>Pezizomycotina</taxon>
        <taxon>Sordariomycetes</taxon>
        <taxon>Hypocreomycetidae</taxon>
        <taxon>Hypocreales</taxon>
        <taxon>Hypocreaceae</taxon>
        <taxon>Trichoderma</taxon>
    </lineage>
</organism>